<accession>A0A1D8UYC9</accession>
<evidence type="ECO:0000313" key="2">
    <source>
        <dbReference type="EMBL" id="AOX18557.1"/>
    </source>
</evidence>
<organism evidence="2 3">
    <name type="scientific">Kozakia baliensis</name>
    <dbReference type="NCBI Taxonomy" id="153496"/>
    <lineage>
        <taxon>Bacteria</taxon>
        <taxon>Pseudomonadati</taxon>
        <taxon>Pseudomonadota</taxon>
        <taxon>Alphaproteobacteria</taxon>
        <taxon>Acetobacterales</taxon>
        <taxon>Acetobacteraceae</taxon>
        <taxon>Kozakia</taxon>
    </lineage>
</organism>
<evidence type="ECO:0000313" key="3">
    <source>
        <dbReference type="Proteomes" id="UP000179145"/>
    </source>
</evidence>
<dbReference type="RefSeq" id="WP_070404024.1">
    <property type="nucleotide sequence ID" value="NZ_CP014675.1"/>
</dbReference>
<dbReference type="Proteomes" id="UP000179145">
    <property type="component" value="Plasmid pKB14400_1"/>
</dbReference>
<geneLocation type="plasmid" evidence="3">
    <name>pkb14400_1</name>
</geneLocation>
<dbReference type="AlphaFoldDB" id="A0A1D8UYC9"/>
<reference evidence="2 3" key="1">
    <citation type="journal article" date="2016" name="Microb. Cell Fact.">
        <title>Dissection of exopolysaccharide biosynthesis in Kozakia baliensis.</title>
        <authorList>
            <person name="Brandt J.U."/>
            <person name="Jakob F."/>
            <person name="Behr J."/>
            <person name="Geissler A.J."/>
            <person name="Vogel R.F."/>
        </authorList>
    </citation>
    <scope>NUCLEOTIDE SEQUENCE [LARGE SCALE GENOMIC DNA]</scope>
    <source>
        <strain evidence="2 3">DSM 14400</strain>
        <plasmid evidence="3">Plasmid pkb14400_1</plasmid>
    </source>
</reference>
<dbReference type="EMBL" id="CP014675">
    <property type="protein sequence ID" value="AOX18557.1"/>
    <property type="molecule type" value="Genomic_DNA"/>
</dbReference>
<proteinExistence type="predicted"/>
<feature type="region of interest" description="Disordered" evidence="1">
    <location>
        <begin position="1"/>
        <end position="25"/>
    </location>
</feature>
<name>A0A1D8UYC9_9PROT</name>
<keyword evidence="3" id="KW-1185">Reference proteome</keyword>
<gene>
    <name evidence="2" type="ORF">A0U89_14815</name>
</gene>
<protein>
    <submittedName>
        <fullName evidence="2">Uncharacterized protein</fullName>
    </submittedName>
</protein>
<sequence length="75" mass="8068">MSGARLSETGALSDPSRPNRRAHGWAHDCARCGKGAAFGFTQRDGGTLWYCGAHRALGRAVPPPRMPRIGHGRKN</sequence>
<dbReference type="KEGG" id="kba:A0U89_14815"/>
<dbReference type="OrthoDB" id="8450964at2"/>
<keyword evidence="2" id="KW-0614">Plasmid</keyword>
<evidence type="ECO:0000256" key="1">
    <source>
        <dbReference type="SAM" id="MobiDB-lite"/>
    </source>
</evidence>